<keyword evidence="10 14" id="KW-0642">Proline metabolism</keyword>
<dbReference type="InterPro" id="IPR015659">
    <property type="entry name" value="Proline_oxidase"/>
</dbReference>
<evidence type="ECO:0000256" key="12">
    <source>
        <dbReference type="ARBA" id="ARBA00048779"/>
    </source>
</evidence>
<evidence type="ECO:0000256" key="4">
    <source>
        <dbReference type="ARBA" id="ARBA00005869"/>
    </source>
</evidence>
<keyword evidence="6 14" id="KW-0274">FAD</keyword>
<dbReference type="Ensembl" id="ENSSTUT00000117922.1">
    <property type="protein sequence ID" value="ENSSTUP00000110138.1"/>
    <property type="gene ID" value="ENSSTUG00000048757.1"/>
</dbReference>
<keyword evidence="11" id="KW-0496">Mitochondrion</keyword>
<dbReference type="GO" id="GO:0004657">
    <property type="term" value="F:proline dehydrogenase activity"/>
    <property type="evidence" value="ECO:0007669"/>
    <property type="project" value="UniProtKB-EC"/>
</dbReference>
<dbReference type="RefSeq" id="XP_029564902.1">
    <property type="nucleotide sequence ID" value="XM_029709042.1"/>
</dbReference>
<dbReference type="GO" id="GO:0005759">
    <property type="term" value="C:mitochondrial matrix"/>
    <property type="evidence" value="ECO:0007669"/>
    <property type="project" value="UniProtKB-SubCell"/>
</dbReference>
<dbReference type="InterPro" id="IPR029041">
    <property type="entry name" value="FAD-linked_oxidoreductase-like"/>
</dbReference>
<dbReference type="OMA" id="WFTRKKG"/>
<evidence type="ECO:0000256" key="7">
    <source>
        <dbReference type="ARBA" id="ARBA00022946"/>
    </source>
</evidence>
<evidence type="ECO:0000259" key="15">
    <source>
        <dbReference type="Pfam" id="PF01619"/>
    </source>
</evidence>
<dbReference type="GeneTree" id="ENSGT00390000006265"/>
<dbReference type="FunCoup" id="A0A674EPA3">
    <property type="interactions" value="1088"/>
</dbReference>
<keyword evidence="7" id="KW-0809">Transit peptide</keyword>
<name>A0A674EPA3_SALTR</name>
<evidence type="ECO:0000256" key="13">
    <source>
        <dbReference type="ARBA" id="ARBA00057042"/>
    </source>
</evidence>
<dbReference type="GO" id="GO:0071949">
    <property type="term" value="F:FAD binding"/>
    <property type="evidence" value="ECO:0007669"/>
    <property type="project" value="TreeGrafter"/>
</dbReference>
<evidence type="ECO:0000256" key="11">
    <source>
        <dbReference type="ARBA" id="ARBA00023128"/>
    </source>
</evidence>
<protein>
    <recommendedName>
        <fullName evidence="14">Proline dehydrogenase</fullName>
        <ecNumber evidence="14">1.5.5.2</ecNumber>
    </recommendedName>
</protein>
<dbReference type="AlphaFoldDB" id="A0A674EPA3"/>
<evidence type="ECO:0000256" key="2">
    <source>
        <dbReference type="ARBA" id="ARBA00004305"/>
    </source>
</evidence>
<evidence type="ECO:0000256" key="10">
    <source>
        <dbReference type="ARBA" id="ARBA00023062"/>
    </source>
</evidence>
<dbReference type="InParanoid" id="A0A674EPA3"/>
<dbReference type="Gene3D" id="3.20.20.220">
    <property type="match status" value="2"/>
</dbReference>
<reference evidence="16" key="2">
    <citation type="submission" date="2025-09" db="UniProtKB">
        <authorList>
            <consortium name="Ensembl"/>
        </authorList>
    </citation>
    <scope>IDENTIFICATION</scope>
</reference>
<comment type="function">
    <text evidence="13 14">Converts proline to delta-1-pyrroline-5-carboxylate.</text>
</comment>
<dbReference type="GO" id="GO:0010133">
    <property type="term" value="P:L-proline catabolic process to L-glutamate"/>
    <property type="evidence" value="ECO:0007669"/>
    <property type="project" value="TreeGrafter"/>
</dbReference>
<feature type="domain" description="Proline dehydrogenase" evidence="15">
    <location>
        <begin position="157"/>
        <end position="610"/>
    </location>
</feature>
<evidence type="ECO:0000313" key="17">
    <source>
        <dbReference type="Proteomes" id="UP000472277"/>
    </source>
</evidence>
<dbReference type="FunFam" id="3.20.20.220:FF:000006">
    <property type="entry name" value="Proline dehydrogenase"/>
    <property type="match status" value="1"/>
</dbReference>
<accession>A0A674EPA3</accession>
<comment type="pathway">
    <text evidence="3">Amino-acid degradation; L-proline degradation into L-glutamate; L-glutamate from L-proline: step 1/2.</text>
</comment>
<reference evidence="16" key="1">
    <citation type="submission" date="2025-08" db="UniProtKB">
        <authorList>
            <consortium name="Ensembl"/>
        </authorList>
    </citation>
    <scope>IDENTIFICATION</scope>
</reference>
<evidence type="ECO:0000256" key="1">
    <source>
        <dbReference type="ARBA" id="ARBA00001974"/>
    </source>
</evidence>
<keyword evidence="8" id="KW-0007">Acetylation</keyword>
<dbReference type="Pfam" id="PF01619">
    <property type="entry name" value="Pro_dh"/>
    <property type="match status" value="1"/>
</dbReference>
<dbReference type="EC" id="1.5.5.2" evidence="14"/>
<evidence type="ECO:0000256" key="5">
    <source>
        <dbReference type="ARBA" id="ARBA00022630"/>
    </source>
</evidence>
<evidence type="ECO:0000313" key="16">
    <source>
        <dbReference type="Ensembl" id="ENSSTUP00000110138.1"/>
    </source>
</evidence>
<dbReference type="InterPro" id="IPR002872">
    <property type="entry name" value="Proline_DH_dom"/>
</dbReference>
<comment type="cofactor">
    <cofactor evidence="1 14">
        <name>FAD</name>
        <dbReference type="ChEBI" id="CHEBI:57692"/>
    </cofactor>
</comment>
<keyword evidence="17" id="KW-1185">Reference proteome</keyword>
<gene>
    <name evidence="16" type="primary">LOC115159384</name>
</gene>
<keyword evidence="9 14" id="KW-0560">Oxidoreductase</keyword>
<comment type="subcellular location">
    <subcellularLocation>
        <location evidence="2">Mitochondrion matrix</location>
    </subcellularLocation>
</comment>
<evidence type="ECO:0000256" key="3">
    <source>
        <dbReference type="ARBA" id="ARBA00004739"/>
    </source>
</evidence>
<sequence length="641" mass="73837">MSYTKVIPGLVRANSDNIKRICLSQGRFRSTVTSKQRKEVEGGKKEQQLVECTVVKAVQVDLISQTKNNTDAQTRKIAIDFDNTHEAYKSKDNIELLRSLLVFKLCTFDFLVDKNKELMDLSKKVFGKWLFERLMKMTFYGQFVAGEDHNSIKPLIHKNQAFGVGSVLDYSVEEDLTQEEAEKKEMDSCVSEAEKESPVPTGEHFVTQEHDYSVDRREKKYKAHRQFGDRRGGVVSARTYFYADEAKCDAQMETFLNCIKASGGASVDGFSAVKMTALGRPQFLLQFSEVLVKWRRFFNLLAAQQGKSGMDALEQKLELEQLKESLAKLGVGNKDDIENWFTGEKLGSSGTIDLLDWNSLINDRTKISNLLVIPNVETGQLEPLLRKFTVEEEKQMKRMLQRVDVLAKHAVDNGVRLMVDAEQTYFQPAISRLTLEMQRIFNREKPIIFNTYQCYLKEAYDNVSVDVELSRREGWYFGAKLVRGAYMYQERSRAKEIGYEDPINPDYEATNRMYHKCLEFVLEEIDHNRKANVMVASHNEDTVKFTLEKMNEMGLSPTEKKVYFGQLLGMCDQISFPLGQAGFPVYKYVPYGPVNEVIPYLSRRALENRGFMKGSQRERSLLWKELKRRLLNGQILYKPVY</sequence>
<keyword evidence="5 14" id="KW-0285">Flavoprotein</keyword>
<evidence type="ECO:0000256" key="8">
    <source>
        <dbReference type="ARBA" id="ARBA00022990"/>
    </source>
</evidence>
<dbReference type="OrthoDB" id="5464at2759"/>
<dbReference type="SUPFAM" id="SSF51730">
    <property type="entry name" value="FAD-linked oxidoreductase"/>
    <property type="match status" value="1"/>
</dbReference>
<dbReference type="PANTHER" id="PTHR13914:SF0">
    <property type="entry name" value="PROLINE DEHYDROGENASE 1, MITOCHONDRIAL"/>
    <property type="match status" value="1"/>
</dbReference>
<evidence type="ECO:0000256" key="6">
    <source>
        <dbReference type="ARBA" id="ARBA00022827"/>
    </source>
</evidence>
<proteinExistence type="inferred from homology"/>
<evidence type="ECO:0000256" key="14">
    <source>
        <dbReference type="RuleBase" id="RU364054"/>
    </source>
</evidence>
<comment type="catalytic activity">
    <reaction evidence="12 14">
        <text>L-proline + a quinone = (S)-1-pyrroline-5-carboxylate + a quinol + H(+)</text>
        <dbReference type="Rhea" id="RHEA:23784"/>
        <dbReference type="ChEBI" id="CHEBI:15378"/>
        <dbReference type="ChEBI" id="CHEBI:17388"/>
        <dbReference type="ChEBI" id="CHEBI:24646"/>
        <dbReference type="ChEBI" id="CHEBI:60039"/>
        <dbReference type="ChEBI" id="CHEBI:132124"/>
        <dbReference type="EC" id="1.5.5.2"/>
    </reaction>
</comment>
<dbReference type="GeneID" id="115159384"/>
<dbReference type="KEGG" id="stru:115159384"/>
<dbReference type="PANTHER" id="PTHR13914">
    <property type="entry name" value="PROLINE OXIDASE"/>
    <property type="match status" value="1"/>
</dbReference>
<organism evidence="16 17">
    <name type="scientific">Salmo trutta</name>
    <name type="common">Brown trout</name>
    <dbReference type="NCBI Taxonomy" id="8032"/>
    <lineage>
        <taxon>Eukaryota</taxon>
        <taxon>Metazoa</taxon>
        <taxon>Chordata</taxon>
        <taxon>Craniata</taxon>
        <taxon>Vertebrata</taxon>
        <taxon>Euteleostomi</taxon>
        <taxon>Actinopterygii</taxon>
        <taxon>Neopterygii</taxon>
        <taxon>Teleostei</taxon>
        <taxon>Protacanthopterygii</taxon>
        <taxon>Salmoniformes</taxon>
        <taxon>Salmonidae</taxon>
        <taxon>Salmoninae</taxon>
        <taxon>Salmo</taxon>
    </lineage>
</organism>
<dbReference type="Proteomes" id="UP000472277">
    <property type="component" value="Chromosome 23"/>
</dbReference>
<evidence type="ECO:0000256" key="9">
    <source>
        <dbReference type="ARBA" id="ARBA00023002"/>
    </source>
</evidence>
<comment type="similarity">
    <text evidence="4 14">Belongs to the proline oxidase family.</text>
</comment>